<feature type="region of interest" description="Disordered" evidence="1">
    <location>
        <begin position="404"/>
        <end position="431"/>
    </location>
</feature>
<dbReference type="EMBL" id="CABFNS010000833">
    <property type="protein sequence ID" value="VUC31601.1"/>
    <property type="molecule type" value="Genomic_DNA"/>
</dbReference>
<accession>A0ABY6UNM2</accession>
<dbReference type="SUPFAM" id="SSF51101">
    <property type="entry name" value="Mannose-binding lectins"/>
    <property type="match status" value="1"/>
</dbReference>
<dbReference type="InterPro" id="IPR036404">
    <property type="entry name" value="Jacalin-like_lectin_dom_sf"/>
</dbReference>
<keyword evidence="4" id="KW-1185">Reference proteome</keyword>
<dbReference type="Gene3D" id="2.100.10.30">
    <property type="entry name" value="Jacalin-like lectin domain"/>
    <property type="match status" value="1"/>
</dbReference>
<evidence type="ECO:0000313" key="4">
    <source>
        <dbReference type="Proteomes" id="UP000766486"/>
    </source>
</evidence>
<dbReference type="Pfam" id="PF01419">
    <property type="entry name" value="Jacalin"/>
    <property type="match status" value="1"/>
</dbReference>
<name>A0ABY6UNM2_BIOOC</name>
<evidence type="ECO:0000259" key="2">
    <source>
        <dbReference type="Pfam" id="PF01419"/>
    </source>
</evidence>
<evidence type="ECO:0000256" key="1">
    <source>
        <dbReference type="SAM" id="MobiDB-lite"/>
    </source>
</evidence>
<comment type="caution">
    <text evidence="3">The sequence shown here is derived from an EMBL/GenBank/DDBJ whole genome shotgun (WGS) entry which is preliminary data.</text>
</comment>
<reference evidence="3 4" key="1">
    <citation type="submission" date="2019-06" db="EMBL/GenBank/DDBJ databases">
        <authorList>
            <person name="Broberg M."/>
        </authorList>
    </citation>
    <scope>NUCLEOTIDE SEQUENCE [LARGE SCALE GENOMIC DNA]</scope>
</reference>
<dbReference type="InterPro" id="IPR001229">
    <property type="entry name" value="Jacalin-like_lectin_dom"/>
</dbReference>
<gene>
    <name evidence="3" type="ORF">CLO192961_LOCUS305598</name>
</gene>
<feature type="domain" description="Jacalin-type lectin" evidence="2">
    <location>
        <begin position="499"/>
        <end position="641"/>
    </location>
</feature>
<protein>
    <recommendedName>
        <fullName evidence="2">Jacalin-type lectin domain-containing protein</fullName>
    </recommendedName>
</protein>
<dbReference type="Proteomes" id="UP000766486">
    <property type="component" value="Unassembled WGS sequence"/>
</dbReference>
<sequence length="649" mass="70076">MVGILLAPYNDSMRLGQGYNSFLHTPCVHDAVKIEDDNIVTKPADQAGKVSQVVNYTSRFVDKISEVAKSMNVSAGSSIKNGGIIASGSTLTLDEAKFASSDLNAIVSVKVINQTTEILDSAIFEPMQGVYFNNEKFFNIYGNCYISGFIEGGDFTGILSARILDVANKGDVERAIKSQVNSTGGGETNFTLNEAAGTSAISSAMSKTESTITVSWSGGGQIKPENEEWTLETLYKAAAAFPAKVANCPQKTWAILTPYNHTKNFVAWAEKNDIKIPQFDVAQVFTSDLLDMYMEYKNCVTRIQAVLTNPLDYVLSPVPDAIGISVHELLRIRKHMKMQMKLISRDVDRIAMHPENVDQIESASSIEPPELWSNRLPILRNVANDGNWTPAQAAEELAKFSFAASEPPKGPPASAASSTAAPTLTPPSSLDSSIEASLASVKQSVAAAAAAVAPLPVEPSQPAPCSPEVEQNMTEQEKSVLLSSAGRNKYRNFRFDKTVGSPGGGFFCDAVELTNSLAPIAWPQRIEVHMVRWDTSQVVGWIKTAYEQMVLTRGNDRGHSLGSIVINFTAEEYVTKVRLAKGPMVWGAEGIAFIEITTNTGRLERLGDSSGRQVVESSATSEYTGLKGFYGTSGDIVDRLGPIWGEGAL</sequence>
<evidence type="ECO:0000313" key="3">
    <source>
        <dbReference type="EMBL" id="VUC31601.1"/>
    </source>
</evidence>
<proteinExistence type="predicted"/>
<organism evidence="3 4">
    <name type="scientific">Bionectria ochroleuca</name>
    <name type="common">Gliocladium roseum</name>
    <dbReference type="NCBI Taxonomy" id="29856"/>
    <lineage>
        <taxon>Eukaryota</taxon>
        <taxon>Fungi</taxon>
        <taxon>Dikarya</taxon>
        <taxon>Ascomycota</taxon>
        <taxon>Pezizomycotina</taxon>
        <taxon>Sordariomycetes</taxon>
        <taxon>Hypocreomycetidae</taxon>
        <taxon>Hypocreales</taxon>
        <taxon>Bionectriaceae</taxon>
        <taxon>Clonostachys</taxon>
    </lineage>
</organism>